<accession>A0A8C3WBP1</accession>
<keyword evidence="4" id="KW-0929">Antimicrobial</keyword>
<dbReference type="InterPro" id="IPR046350">
    <property type="entry name" value="Cystatin_sf"/>
</dbReference>
<organism evidence="8 9">
    <name type="scientific">Catagonus wagneri</name>
    <name type="common">Chacoan peccary</name>
    <dbReference type="NCBI Taxonomy" id="51154"/>
    <lineage>
        <taxon>Eukaryota</taxon>
        <taxon>Metazoa</taxon>
        <taxon>Chordata</taxon>
        <taxon>Craniata</taxon>
        <taxon>Vertebrata</taxon>
        <taxon>Euteleostomi</taxon>
        <taxon>Mammalia</taxon>
        <taxon>Eutheria</taxon>
        <taxon>Laurasiatheria</taxon>
        <taxon>Artiodactyla</taxon>
        <taxon>Suina</taxon>
        <taxon>Tayassuidae</taxon>
        <taxon>Catagonus</taxon>
    </lineage>
</organism>
<keyword evidence="5" id="KW-0044">Antibiotic</keyword>
<evidence type="ECO:0000256" key="4">
    <source>
        <dbReference type="ARBA" id="ARBA00022529"/>
    </source>
</evidence>
<reference evidence="8" key="2">
    <citation type="submission" date="2025-09" db="UniProtKB">
        <authorList>
            <consortium name="Ensembl"/>
        </authorList>
    </citation>
    <scope>IDENTIFICATION</scope>
</reference>
<evidence type="ECO:0000256" key="7">
    <source>
        <dbReference type="SAM" id="MobiDB-lite"/>
    </source>
</evidence>
<dbReference type="Pfam" id="PF00666">
    <property type="entry name" value="Cathelicidins"/>
    <property type="match status" value="1"/>
</dbReference>
<dbReference type="InterPro" id="IPR018216">
    <property type="entry name" value="Cathelicidin_CS"/>
</dbReference>
<dbReference type="Gene3D" id="3.10.450.10">
    <property type="match status" value="1"/>
</dbReference>
<evidence type="ECO:0000313" key="8">
    <source>
        <dbReference type="Ensembl" id="ENSCWAP00000012165.1"/>
    </source>
</evidence>
<feature type="region of interest" description="Disordered" evidence="7">
    <location>
        <begin position="44"/>
        <end position="76"/>
    </location>
</feature>
<comment type="subcellular location">
    <subcellularLocation>
        <location evidence="1">Secreted</location>
    </subcellularLocation>
</comment>
<dbReference type="GO" id="GO:0005615">
    <property type="term" value="C:extracellular space"/>
    <property type="evidence" value="ECO:0007669"/>
    <property type="project" value="TreeGrafter"/>
</dbReference>
<evidence type="ECO:0000256" key="2">
    <source>
        <dbReference type="ARBA" id="ARBA00005320"/>
    </source>
</evidence>
<dbReference type="Ensembl" id="ENSCWAT00000013233.1">
    <property type="protein sequence ID" value="ENSCWAP00000012165.1"/>
    <property type="gene ID" value="ENSCWAG00000009529.1"/>
</dbReference>
<keyword evidence="3" id="KW-0964">Secreted</keyword>
<evidence type="ECO:0000313" key="9">
    <source>
        <dbReference type="Proteomes" id="UP000694540"/>
    </source>
</evidence>
<keyword evidence="6" id="KW-1015">Disulfide bond</keyword>
<dbReference type="InterPro" id="IPR001894">
    <property type="entry name" value="Cathelicidin-like"/>
</dbReference>
<sequence length="133" mass="14039">AGEGLSPTSLGRPVLPLLRLYLLSGRARPPGGAAEAAVYVGGGVTGQRRKPEPESHFPTSIVDQDEDPGTPKPVSFTVKETVCPRTTQQPLELCDFKEDGVRLGAGGAGGCFPRRNGASLMLARGLQDRLCHF</sequence>
<dbReference type="GO" id="GO:0050829">
    <property type="term" value="P:defense response to Gram-negative bacterium"/>
    <property type="evidence" value="ECO:0007669"/>
    <property type="project" value="TreeGrafter"/>
</dbReference>
<dbReference type="Proteomes" id="UP000694540">
    <property type="component" value="Unplaced"/>
</dbReference>
<proteinExistence type="inferred from homology"/>
<dbReference type="PANTHER" id="PTHR10206:SF2">
    <property type="entry name" value="CATHELICIDIN ANTIMICROBIAL PEPTIDE"/>
    <property type="match status" value="1"/>
</dbReference>
<evidence type="ECO:0000256" key="3">
    <source>
        <dbReference type="ARBA" id="ARBA00022525"/>
    </source>
</evidence>
<evidence type="ECO:0000256" key="1">
    <source>
        <dbReference type="ARBA" id="ARBA00004613"/>
    </source>
</evidence>
<dbReference type="GO" id="GO:0050830">
    <property type="term" value="P:defense response to Gram-positive bacterium"/>
    <property type="evidence" value="ECO:0007669"/>
    <property type="project" value="TreeGrafter"/>
</dbReference>
<dbReference type="GO" id="GO:0001530">
    <property type="term" value="F:lipopolysaccharide binding"/>
    <property type="evidence" value="ECO:0007669"/>
    <property type="project" value="TreeGrafter"/>
</dbReference>
<dbReference type="AlphaFoldDB" id="A0A8C3WBP1"/>
<name>A0A8C3WBP1_9CETA</name>
<dbReference type="PROSITE" id="PS00947">
    <property type="entry name" value="CATHELICIDINS_2"/>
    <property type="match status" value="1"/>
</dbReference>
<comment type="similarity">
    <text evidence="2">Belongs to the cathelicidin family.</text>
</comment>
<reference evidence="8" key="1">
    <citation type="submission" date="2025-08" db="UniProtKB">
        <authorList>
            <consortium name="Ensembl"/>
        </authorList>
    </citation>
    <scope>IDENTIFICATION</scope>
</reference>
<keyword evidence="9" id="KW-1185">Reference proteome</keyword>
<dbReference type="SUPFAM" id="SSF54403">
    <property type="entry name" value="Cystatin/monellin"/>
    <property type="match status" value="1"/>
</dbReference>
<dbReference type="PANTHER" id="PTHR10206">
    <property type="entry name" value="CATHELICIDIN"/>
    <property type="match status" value="1"/>
</dbReference>
<dbReference type="GO" id="GO:0061844">
    <property type="term" value="P:antimicrobial humoral immune response mediated by antimicrobial peptide"/>
    <property type="evidence" value="ECO:0007669"/>
    <property type="project" value="TreeGrafter"/>
</dbReference>
<protein>
    <submittedName>
        <fullName evidence="8">Uncharacterized protein</fullName>
    </submittedName>
</protein>
<dbReference type="GO" id="GO:0045087">
    <property type="term" value="P:innate immune response"/>
    <property type="evidence" value="ECO:0007669"/>
    <property type="project" value="TreeGrafter"/>
</dbReference>
<evidence type="ECO:0000256" key="6">
    <source>
        <dbReference type="ARBA" id="ARBA00023157"/>
    </source>
</evidence>
<evidence type="ECO:0000256" key="5">
    <source>
        <dbReference type="ARBA" id="ARBA00023022"/>
    </source>
</evidence>